<dbReference type="EMBL" id="CP001032">
    <property type="protein sequence ID" value="ACB74203.1"/>
    <property type="molecule type" value="Genomic_DNA"/>
</dbReference>
<evidence type="ECO:0000256" key="4">
    <source>
        <dbReference type="ARBA" id="ARBA00023163"/>
    </source>
</evidence>
<evidence type="ECO:0000313" key="7">
    <source>
        <dbReference type="EMBL" id="ACB74203.1"/>
    </source>
</evidence>
<gene>
    <name evidence="7" type="ordered locus">Oter_0915</name>
</gene>
<dbReference type="eggNOG" id="COG1309">
    <property type="taxonomic scope" value="Bacteria"/>
</dbReference>
<dbReference type="InterPro" id="IPR036271">
    <property type="entry name" value="Tet_transcr_reg_TetR-rel_C_sf"/>
</dbReference>
<keyword evidence="1" id="KW-0678">Repressor</keyword>
<sequence>MAAPVPDLFRREAPAAARILAVAHQQLVEHGYTALTMDVLAHELGMSKKTLYVHFSGKDALIERIIECIERSLQERMTAVLSDPKLGFPQRIDQVVEVVGSTMTRISPAMLRELQRFAPRLYQKIEDVRQKNVPTFFGRLIREGVAAGKVRSDLDPAFATEFWLQAIRGLVQPAVLDRTQLTLRQTLEKALNLFLCGLLTPAGRKDYEKHLAA</sequence>
<dbReference type="HOGENOM" id="CLU_069356_30_1_0"/>
<dbReference type="STRING" id="452637.Oter_0915"/>
<dbReference type="SUPFAM" id="SSF46689">
    <property type="entry name" value="Homeodomain-like"/>
    <property type="match status" value="1"/>
</dbReference>
<dbReference type="AlphaFoldDB" id="B1ZWS6"/>
<dbReference type="SUPFAM" id="SSF48498">
    <property type="entry name" value="Tetracyclin repressor-like, C-terminal domain"/>
    <property type="match status" value="1"/>
</dbReference>
<reference evidence="7 8" key="1">
    <citation type="journal article" date="2011" name="J. Bacteriol.">
        <title>Genome sequence of the verrucomicrobium Opitutus terrae PB90-1, an abundant inhabitant of rice paddy soil ecosystems.</title>
        <authorList>
            <person name="van Passel M.W."/>
            <person name="Kant R."/>
            <person name="Palva A."/>
            <person name="Copeland A."/>
            <person name="Lucas S."/>
            <person name="Lapidus A."/>
            <person name="Glavina del Rio T."/>
            <person name="Pitluck S."/>
            <person name="Goltsman E."/>
            <person name="Clum A."/>
            <person name="Sun H."/>
            <person name="Schmutz J."/>
            <person name="Larimer F.W."/>
            <person name="Land M.L."/>
            <person name="Hauser L."/>
            <person name="Kyrpides N."/>
            <person name="Mikhailova N."/>
            <person name="Richardson P.P."/>
            <person name="Janssen P.H."/>
            <person name="de Vos W.M."/>
            <person name="Smidt H."/>
        </authorList>
    </citation>
    <scope>NUCLEOTIDE SEQUENCE [LARGE SCALE GENOMIC DNA]</scope>
    <source>
        <strain evidence="8">DSM 11246 / JCM 15787 / PB90-1</strain>
    </source>
</reference>
<evidence type="ECO:0000259" key="6">
    <source>
        <dbReference type="PROSITE" id="PS50977"/>
    </source>
</evidence>
<feature type="DNA-binding region" description="H-T-H motif" evidence="5">
    <location>
        <begin position="36"/>
        <end position="55"/>
    </location>
</feature>
<dbReference type="InterPro" id="IPR009057">
    <property type="entry name" value="Homeodomain-like_sf"/>
</dbReference>
<evidence type="ECO:0000313" key="8">
    <source>
        <dbReference type="Proteomes" id="UP000007013"/>
    </source>
</evidence>
<dbReference type="RefSeq" id="WP_012373741.1">
    <property type="nucleotide sequence ID" value="NC_010571.1"/>
</dbReference>
<dbReference type="KEGG" id="ote:Oter_0915"/>
<keyword evidence="4" id="KW-0804">Transcription</keyword>
<evidence type="ECO:0000256" key="2">
    <source>
        <dbReference type="ARBA" id="ARBA00023015"/>
    </source>
</evidence>
<dbReference type="PANTHER" id="PTHR30055:SF175">
    <property type="entry name" value="HTH-TYPE TRANSCRIPTIONAL REPRESSOR KSTR2"/>
    <property type="match status" value="1"/>
</dbReference>
<evidence type="ECO:0000256" key="5">
    <source>
        <dbReference type="PROSITE-ProRule" id="PRU00335"/>
    </source>
</evidence>
<protein>
    <submittedName>
        <fullName evidence="7">Transcriptional regulator, TetR family</fullName>
    </submittedName>
</protein>
<dbReference type="Proteomes" id="UP000007013">
    <property type="component" value="Chromosome"/>
</dbReference>
<feature type="domain" description="HTH tetR-type" evidence="6">
    <location>
        <begin position="13"/>
        <end position="73"/>
    </location>
</feature>
<evidence type="ECO:0000256" key="1">
    <source>
        <dbReference type="ARBA" id="ARBA00022491"/>
    </source>
</evidence>
<dbReference type="GO" id="GO:0000976">
    <property type="term" value="F:transcription cis-regulatory region binding"/>
    <property type="evidence" value="ECO:0007669"/>
    <property type="project" value="TreeGrafter"/>
</dbReference>
<dbReference type="OrthoDB" id="9814200at2"/>
<accession>B1ZWS6</accession>
<dbReference type="PRINTS" id="PR00455">
    <property type="entry name" value="HTHTETR"/>
</dbReference>
<name>B1ZWS6_OPITP</name>
<dbReference type="Gene3D" id="1.10.10.60">
    <property type="entry name" value="Homeodomain-like"/>
    <property type="match status" value="1"/>
</dbReference>
<dbReference type="Pfam" id="PF00440">
    <property type="entry name" value="TetR_N"/>
    <property type="match status" value="1"/>
</dbReference>
<evidence type="ECO:0000256" key="3">
    <source>
        <dbReference type="ARBA" id="ARBA00023125"/>
    </source>
</evidence>
<organism evidence="7 8">
    <name type="scientific">Opitutus terrae (strain DSM 11246 / JCM 15787 / PB90-1)</name>
    <dbReference type="NCBI Taxonomy" id="452637"/>
    <lineage>
        <taxon>Bacteria</taxon>
        <taxon>Pseudomonadati</taxon>
        <taxon>Verrucomicrobiota</taxon>
        <taxon>Opitutia</taxon>
        <taxon>Opitutales</taxon>
        <taxon>Opitutaceae</taxon>
        <taxon>Opitutus</taxon>
    </lineage>
</organism>
<dbReference type="Gene3D" id="1.10.357.10">
    <property type="entry name" value="Tetracycline Repressor, domain 2"/>
    <property type="match status" value="1"/>
</dbReference>
<dbReference type="InterPro" id="IPR001647">
    <property type="entry name" value="HTH_TetR"/>
</dbReference>
<dbReference type="InterPro" id="IPR050109">
    <property type="entry name" value="HTH-type_TetR-like_transc_reg"/>
</dbReference>
<keyword evidence="2" id="KW-0805">Transcription regulation</keyword>
<dbReference type="PROSITE" id="PS50977">
    <property type="entry name" value="HTH_TETR_2"/>
    <property type="match status" value="1"/>
</dbReference>
<dbReference type="GO" id="GO:0003700">
    <property type="term" value="F:DNA-binding transcription factor activity"/>
    <property type="evidence" value="ECO:0007669"/>
    <property type="project" value="TreeGrafter"/>
</dbReference>
<dbReference type="PANTHER" id="PTHR30055">
    <property type="entry name" value="HTH-TYPE TRANSCRIPTIONAL REGULATOR RUTR"/>
    <property type="match status" value="1"/>
</dbReference>
<keyword evidence="3 5" id="KW-0238">DNA-binding</keyword>
<keyword evidence="8" id="KW-1185">Reference proteome</keyword>
<proteinExistence type="predicted"/>